<dbReference type="Proteomes" id="UP001299970">
    <property type="component" value="Unassembled WGS sequence"/>
</dbReference>
<evidence type="ECO:0000313" key="6">
    <source>
        <dbReference type="Proteomes" id="UP001299970"/>
    </source>
</evidence>
<evidence type="ECO:0000259" key="4">
    <source>
        <dbReference type="Pfam" id="PF04536"/>
    </source>
</evidence>
<feature type="region of interest" description="Disordered" evidence="1">
    <location>
        <begin position="633"/>
        <end position="661"/>
    </location>
</feature>
<feature type="signal peptide" evidence="3">
    <location>
        <begin position="1"/>
        <end position="24"/>
    </location>
</feature>
<accession>A0ABS9TE05</accession>
<keyword evidence="2" id="KW-0812">Transmembrane</keyword>
<organism evidence="5 6">
    <name type="scientific">Pseudonocardia alaniniphila</name>
    <dbReference type="NCBI Taxonomy" id="75291"/>
    <lineage>
        <taxon>Bacteria</taxon>
        <taxon>Bacillati</taxon>
        <taxon>Actinomycetota</taxon>
        <taxon>Actinomycetes</taxon>
        <taxon>Pseudonocardiales</taxon>
        <taxon>Pseudonocardiaceae</taxon>
        <taxon>Pseudonocardia</taxon>
    </lineage>
</organism>
<evidence type="ECO:0000256" key="2">
    <source>
        <dbReference type="SAM" id="Phobius"/>
    </source>
</evidence>
<evidence type="ECO:0000256" key="1">
    <source>
        <dbReference type="SAM" id="MobiDB-lite"/>
    </source>
</evidence>
<feature type="region of interest" description="Disordered" evidence="1">
    <location>
        <begin position="189"/>
        <end position="209"/>
    </location>
</feature>
<reference evidence="5 6" key="1">
    <citation type="submission" date="2022-03" db="EMBL/GenBank/DDBJ databases">
        <title>Pseudonocardia alaer sp. nov., a novel actinomycete isolated from reed forest soil.</title>
        <authorList>
            <person name="Wang L."/>
        </authorList>
    </citation>
    <scope>NUCLEOTIDE SEQUENCE [LARGE SCALE GENOMIC DNA]</scope>
    <source>
        <strain evidence="5 6">Y-16303</strain>
    </source>
</reference>
<keyword evidence="2" id="KW-0472">Membrane</keyword>
<feature type="domain" description="TPM" evidence="4">
    <location>
        <begin position="34"/>
        <end position="150"/>
    </location>
</feature>
<dbReference type="InterPro" id="IPR007621">
    <property type="entry name" value="TPM_dom"/>
</dbReference>
<feature type="transmembrane region" description="Helical" evidence="2">
    <location>
        <begin position="159"/>
        <end position="180"/>
    </location>
</feature>
<gene>
    <name evidence="5" type="ORF">MMF94_13920</name>
</gene>
<name>A0ABS9TE05_9PSEU</name>
<evidence type="ECO:0000256" key="3">
    <source>
        <dbReference type="SAM" id="SignalP"/>
    </source>
</evidence>
<dbReference type="EMBL" id="JAKXMK010000011">
    <property type="protein sequence ID" value="MCH6166781.1"/>
    <property type="molecule type" value="Genomic_DNA"/>
</dbReference>
<protein>
    <submittedName>
        <fullName evidence="5">TPM domain-containing protein</fullName>
    </submittedName>
</protein>
<comment type="caution">
    <text evidence="5">The sequence shown here is derived from an EMBL/GenBank/DDBJ whole genome shotgun (WGS) entry which is preliminary data.</text>
</comment>
<feature type="compositionally biased region" description="Basic residues" evidence="1">
    <location>
        <begin position="652"/>
        <end position="661"/>
    </location>
</feature>
<feature type="compositionally biased region" description="Low complexity" evidence="1">
    <location>
        <begin position="639"/>
        <end position="651"/>
    </location>
</feature>
<keyword evidence="6" id="KW-1185">Reference proteome</keyword>
<keyword evidence="2" id="KW-1133">Transmembrane helix</keyword>
<dbReference type="Pfam" id="PF04536">
    <property type="entry name" value="TPM_phosphatase"/>
    <property type="match status" value="1"/>
</dbReference>
<dbReference type="RefSeq" id="WP_241036817.1">
    <property type="nucleotide sequence ID" value="NZ_JAKXMK010000011.1"/>
</dbReference>
<feature type="chain" id="PRO_5045445550" evidence="3">
    <location>
        <begin position="25"/>
        <end position="661"/>
    </location>
</feature>
<proteinExistence type="predicted"/>
<evidence type="ECO:0000313" key="5">
    <source>
        <dbReference type="EMBL" id="MCH6166781.1"/>
    </source>
</evidence>
<keyword evidence="3" id="KW-0732">Signal</keyword>
<sequence length="661" mass="67684">MRRLSLIPALLAALLAAGAGVALAEPPFRLVDRVSDQAQVLGPGQTAQVNAAIQRLRAEDGIDLFVVYVNSFDGASPQAWADQTAQLSQLGTEDVLLAVATGDRAYYISVADGFPLSVAETDRIRTRDVEPRLAAGDWAGAAIGLADGLRTAGSSGPGVPVGVLVVGGAAVLGGGAYLFARQRRKARADAPAAAGAGPPPPAQRDEFSDVSTDDLAYRASAALIDVDDAVRTSEQELSAARAHFGDQAVAEFAAALEQSRADMLAAFEVRQQLDDDQPEDEPTKRSMYGRIIRTAGAADKRLDARVEAFDKLRGLEAKAPEYIAGLGGRLDSVTARLPEVATSWSALQGRYAAPALAPVAGNLDQARQLLTAAQAEVDEARTELATPGPAAAVVSGRAAEDAITQAETLLDGIGRREAELADAAGRVSAARAEVVQDLAEARALSASNDAGDLGPVVARAEAAVAAADQAASAQQPDPISALRLLDEAGTALDQGLDQARMAKDRARRAAAALDQAVLTARSTVSAAGDFIATRRGAVGSEARTRLAEAQRHLQQAGAGGDPVAALREAQQADALAQEALRLAQTDVSRWSRPVPSPTASSGIDLGSLILGGILAGSRGGGYYGGGRSRGGGFGGGGAPRRSPGSFGGSATRGRRGGGGRF</sequence>
<dbReference type="Gene3D" id="3.10.310.50">
    <property type="match status" value="1"/>
</dbReference>